<dbReference type="SUPFAM" id="SSF52540">
    <property type="entry name" value="P-loop containing nucleoside triphosphate hydrolases"/>
    <property type="match status" value="1"/>
</dbReference>
<dbReference type="Gene3D" id="3.40.50.300">
    <property type="entry name" value="P-loop containing nucleotide triphosphate hydrolases"/>
    <property type="match status" value="1"/>
</dbReference>
<evidence type="ECO:0000313" key="2">
    <source>
        <dbReference type="WBParaSite" id="jg6226"/>
    </source>
</evidence>
<protein>
    <submittedName>
        <fullName evidence="2">Uncharacterized protein</fullName>
    </submittedName>
</protein>
<organism evidence="1 2">
    <name type="scientific">Ditylenchus dipsaci</name>
    <dbReference type="NCBI Taxonomy" id="166011"/>
    <lineage>
        <taxon>Eukaryota</taxon>
        <taxon>Metazoa</taxon>
        <taxon>Ecdysozoa</taxon>
        <taxon>Nematoda</taxon>
        <taxon>Chromadorea</taxon>
        <taxon>Rhabditida</taxon>
        <taxon>Tylenchina</taxon>
        <taxon>Tylenchomorpha</taxon>
        <taxon>Sphaerularioidea</taxon>
        <taxon>Anguinidae</taxon>
        <taxon>Anguininae</taxon>
        <taxon>Ditylenchus</taxon>
    </lineage>
</organism>
<proteinExistence type="predicted"/>
<reference evidence="2" key="1">
    <citation type="submission" date="2022-11" db="UniProtKB">
        <authorList>
            <consortium name="WormBaseParasite"/>
        </authorList>
    </citation>
    <scope>IDENTIFICATION</scope>
</reference>
<sequence length="207" mass="23568">MILSGGTGSGKTFWIMHFIENIKKIIDRGPISKILYCYGELNDKIIELGKIENDDFVVVHSGLPTEQFIHDMAAETGIKFLVVLDDLLVGIKTSFLDSLFTRGSHNWGASVILLTQNLFAKELRTARSNSHYLVLMRNPAGELQIRNLSSQLFPQKTQYFLESYKSATTKKFTYLLVDLHPDTDDRLRLKTHIYPDEITIVFSPKQS</sequence>
<accession>A0A915EK64</accession>
<dbReference type="Proteomes" id="UP000887574">
    <property type="component" value="Unplaced"/>
</dbReference>
<dbReference type="AlphaFoldDB" id="A0A915EK64"/>
<dbReference type="InterPro" id="IPR006758">
    <property type="entry name" value="A32L"/>
</dbReference>
<dbReference type="InterPro" id="IPR027417">
    <property type="entry name" value="P-loop_NTPase"/>
</dbReference>
<keyword evidence="1" id="KW-1185">Reference proteome</keyword>
<name>A0A915EK64_9BILA</name>
<evidence type="ECO:0000313" key="1">
    <source>
        <dbReference type="Proteomes" id="UP000887574"/>
    </source>
</evidence>
<dbReference type="WBParaSite" id="jg6226">
    <property type="protein sequence ID" value="jg6226"/>
    <property type="gene ID" value="jg6226"/>
</dbReference>
<dbReference type="Pfam" id="PF04665">
    <property type="entry name" value="Pox_A32"/>
    <property type="match status" value="1"/>
</dbReference>